<keyword evidence="1" id="KW-0677">Repeat</keyword>
<keyword evidence="3" id="KW-1185">Reference proteome</keyword>
<evidence type="ECO:0000313" key="3">
    <source>
        <dbReference type="Proteomes" id="UP000035491"/>
    </source>
</evidence>
<sequence>MLQKIKNNDPEIVRVELPYEEDSSFLSIVIKTLEKNTVVKEIDLYGSNLSNDDIKNLSKIVKLNQISHLNLNSTSLDSEKIKILIDALADNTSLEYLSLNSIALKIEDLRILIDDIKNHPNLSSLALGSSEVGNKGAAIISELFHSKLPLKSLDIGQMNITAEGIDDVIANNISSAKLMSLNLGYNNLRNEGVIKLLHALMANQYIKELILNETRISEKSAEVIEGFFNLTPIDTLVLKQITSSALKLNPWLKTLNLNNNNLTHNNIKELTTALTENKALETLLISNNIEIGDLGFETIANIKKTIL</sequence>
<reference evidence="2 3" key="1">
    <citation type="submission" date="2015-02" db="EMBL/GenBank/DDBJ databases">
        <title>Genome Sequencing of Rickettsiales.</title>
        <authorList>
            <person name="Daugherty S.C."/>
            <person name="Su Q."/>
            <person name="Abolude K."/>
            <person name="Beier-Sexton M."/>
            <person name="Carlyon J.A."/>
            <person name="Carter R."/>
            <person name="Day N.P."/>
            <person name="Dumler S.J."/>
            <person name="Dyachenko V."/>
            <person name="Godinez A."/>
            <person name="Kurtti T.J."/>
            <person name="Lichay M."/>
            <person name="Mullins K.E."/>
            <person name="Ott S."/>
            <person name="Pappas-Brown V."/>
            <person name="Paris D.H."/>
            <person name="Patel P."/>
            <person name="Richards A.L."/>
            <person name="Sadzewicz L."/>
            <person name="Sears K."/>
            <person name="Seidman D."/>
            <person name="Sengamalay N."/>
            <person name="Stenos J."/>
            <person name="Tallon L.J."/>
            <person name="Vincent G."/>
            <person name="Fraser C.M."/>
            <person name="Munderloh U."/>
            <person name="Dunning-Hotopp J.C."/>
        </authorList>
    </citation>
    <scope>NUCLEOTIDE SEQUENCE [LARGE SCALE GENOMIC DNA]</scope>
    <source>
        <strain evidence="2 3">Tate's Hell</strain>
    </source>
</reference>
<dbReference type="InterPro" id="IPR052201">
    <property type="entry name" value="LRR-containing_regulator"/>
</dbReference>
<gene>
    <name evidence="2" type="ORF">RPATATE_0737</name>
</gene>
<protein>
    <submittedName>
        <fullName evidence="2">Leucine Rich repeat family protein</fullName>
    </submittedName>
</protein>
<organism evidence="2 3">
    <name type="scientific">Rickettsia parkeri str. Tate's Hell</name>
    <dbReference type="NCBI Taxonomy" id="1359189"/>
    <lineage>
        <taxon>Bacteria</taxon>
        <taxon>Pseudomonadati</taxon>
        <taxon>Pseudomonadota</taxon>
        <taxon>Alphaproteobacteria</taxon>
        <taxon>Rickettsiales</taxon>
        <taxon>Rickettsiaceae</taxon>
        <taxon>Rickettsieae</taxon>
        <taxon>Rickettsia</taxon>
        <taxon>spotted fever group</taxon>
    </lineage>
</organism>
<proteinExistence type="predicted"/>
<dbReference type="SUPFAM" id="SSF52047">
    <property type="entry name" value="RNI-like"/>
    <property type="match status" value="1"/>
</dbReference>
<dbReference type="PANTHER" id="PTHR24111:SF0">
    <property type="entry name" value="LEUCINE-RICH REPEAT-CONTAINING PROTEIN"/>
    <property type="match status" value="1"/>
</dbReference>
<evidence type="ECO:0000313" key="2">
    <source>
        <dbReference type="EMBL" id="KJW01103.1"/>
    </source>
</evidence>
<evidence type="ECO:0000256" key="1">
    <source>
        <dbReference type="ARBA" id="ARBA00022737"/>
    </source>
</evidence>
<comment type="caution">
    <text evidence="2">The sequence shown here is derived from an EMBL/GenBank/DDBJ whole genome shotgun (WGS) entry which is preliminary data.</text>
</comment>
<dbReference type="EMBL" id="LAOO01000001">
    <property type="protein sequence ID" value="KJW01103.1"/>
    <property type="molecule type" value="Genomic_DNA"/>
</dbReference>
<accession>A0ABR5DQU4</accession>
<name>A0ABR5DQU4_RICPA</name>
<dbReference type="PANTHER" id="PTHR24111">
    <property type="entry name" value="LEUCINE-RICH REPEAT-CONTAINING PROTEIN 34"/>
    <property type="match status" value="1"/>
</dbReference>
<dbReference type="SMART" id="SM00368">
    <property type="entry name" value="LRR_RI"/>
    <property type="match status" value="4"/>
</dbReference>
<dbReference type="InterPro" id="IPR032675">
    <property type="entry name" value="LRR_dom_sf"/>
</dbReference>
<dbReference type="Proteomes" id="UP000035491">
    <property type="component" value="Unassembled WGS sequence"/>
</dbReference>
<dbReference type="Gene3D" id="3.80.10.10">
    <property type="entry name" value="Ribonuclease Inhibitor"/>
    <property type="match status" value="4"/>
</dbReference>